<sequence length="390" mass="43954">MLKLNRLLFVTSEDEVFSDQIKPTKEQREVLVSAKNDIRDHLRPRIRAATIAVLGMNKAVTPRFRTQGSWSYKTCVQPVWNPPQEMDWDFGVYLPVTVWVDGGPPRAMAKLYFELVEGLLTDLCKEKGWTLSTEKDTCIRIQLNRWAHIDVPLYAAPEDEFLQIIEKASLTASDGHNARADLVINFDEADFSQQQWEDMVDIMMATRGGEWKASDPEAVSKWFLDRVLEHTEQLRRVCRYLKAWRDLHWRNGDGPTSVCIMVAVAQAFKPHTDRDDIALENAARTLATALRGDVYERAIDGGSEDFNKRLNASQREAAGSKAAILAGQLRTARLKSTHLVGDAIALLQEQLGTRVPYRPDLVRPDSGEESIRLVGAERVARPVVKSTSAG</sequence>
<dbReference type="Pfam" id="PF21654">
    <property type="entry name" value="DncV-like_NTFase"/>
    <property type="match status" value="1"/>
</dbReference>
<dbReference type="EMBL" id="AWTP01000104">
    <property type="protein sequence ID" value="KGH12732.1"/>
    <property type="molecule type" value="Genomic_DNA"/>
</dbReference>
<dbReference type="InterPro" id="IPR048445">
    <property type="entry name" value="DncV-like_NTFase"/>
</dbReference>
<evidence type="ECO:0000256" key="8">
    <source>
        <dbReference type="ARBA" id="ARBA00023118"/>
    </source>
</evidence>
<comment type="caution">
    <text evidence="14">The sequence shown here is derived from an EMBL/GenBank/DDBJ whole genome shotgun (WGS) entry which is preliminary data.</text>
</comment>
<name>A0A0E3BVB7_9BURK</name>
<dbReference type="GO" id="GO:0005524">
    <property type="term" value="F:ATP binding"/>
    <property type="evidence" value="ECO:0007669"/>
    <property type="project" value="UniProtKB-KW"/>
</dbReference>
<keyword evidence="4" id="KW-0547">Nucleotide-binding</keyword>
<keyword evidence="9" id="KW-0342">GTP-binding</keyword>
<evidence type="ECO:0000256" key="6">
    <source>
        <dbReference type="ARBA" id="ARBA00022842"/>
    </source>
</evidence>
<evidence type="ECO:0000256" key="9">
    <source>
        <dbReference type="ARBA" id="ARBA00023134"/>
    </source>
</evidence>
<gene>
    <name evidence="14" type="ORF">P608_10300</name>
</gene>
<evidence type="ECO:0000256" key="4">
    <source>
        <dbReference type="ARBA" id="ARBA00022741"/>
    </source>
</evidence>
<evidence type="ECO:0000259" key="13">
    <source>
        <dbReference type="Pfam" id="PF21713"/>
    </source>
</evidence>
<dbReference type="GO" id="GO:0046872">
    <property type="term" value="F:metal ion binding"/>
    <property type="evidence" value="ECO:0007669"/>
    <property type="project" value="UniProtKB-KW"/>
</dbReference>
<dbReference type="GO" id="GO:0140701">
    <property type="term" value="F:3',3'-cyclic GMP-AMP synthase activity"/>
    <property type="evidence" value="ECO:0007669"/>
    <property type="project" value="InterPro"/>
</dbReference>
<dbReference type="GO" id="GO:0005525">
    <property type="term" value="F:GTP binding"/>
    <property type="evidence" value="ECO:0007669"/>
    <property type="project" value="UniProtKB-KW"/>
</dbReference>
<evidence type="ECO:0000256" key="3">
    <source>
        <dbReference type="ARBA" id="ARBA00022723"/>
    </source>
</evidence>
<dbReference type="RefSeq" id="WP_052052725.1">
    <property type="nucleotide sequence ID" value="NZ_AWTO01000183.1"/>
</dbReference>
<keyword evidence="7" id="KW-0546">Nucleotide metabolism</keyword>
<evidence type="ECO:0000256" key="2">
    <source>
        <dbReference type="ARBA" id="ARBA00022695"/>
    </source>
</evidence>
<keyword evidence="5" id="KW-0067">ATP-binding</keyword>
<proteinExistence type="predicted"/>
<evidence type="ECO:0000313" key="15">
    <source>
        <dbReference type="Proteomes" id="UP000029549"/>
    </source>
</evidence>
<evidence type="ECO:0000256" key="7">
    <source>
        <dbReference type="ARBA" id="ARBA00023080"/>
    </source>
</evidence>
<keyword evidence="1" id="KW-0808">Transferase</keyword>
<keyword evidence="3" id="KW-0479">Metal-binding</keyword>
<dbReference type="Pfam" id="PF21713">
    <property type="entry name" value="DncV_C"/>
    <property type="match status" value="1"/>
</dbReference>
<keyword evidence="15" id="KW-1185">Reference proteome</keyword>
<dbReference type="NCBIfam" id="NF041078">
    <property type="entry name" value="cGAS"/>
    <property type="match status" value="1"/>
</dbReference>
<comment type="catalytic activity">
    <reaction evidence="11">
        <text>GTP + ATP = 3',3'-cGAMP + 2 diphosphate</text>
        <dbReference type="Rhea" id="RHEA:35647"/>
        <dbReference type="ChEBI" id="CHEBI:30616"/>
        <dbReference type="ChEBI" id="CHEBI:33019"/>
        <dbReference type="ChEBI" id="CHEBI:37565"/>
        <dbReference type="ChEBI" id="CHEBI:71501"/>
    </reaction>
    <physiologicalReaction direction="left-to-right" evidence="11">
        <dbReference type="Rhea" id="RHEA:35648"/>
    </physiologicalReaction>
</comment>
<dbReference type="Proteomes" id="UP000029549">
    <property type="component" value="Unassembled WGS sequence"/>
</dbReference>
<evidence type="ECO:0000256" key="11">
    <source>
        <dbReference type="ARBA" id="ARBA00048304"/>
    </source>
</evidence>
<keyword evidence="6" id="KW-0460">Magnesium</keyword>
<evidence type="ECO:0000256" key="5">
    <source>
        <dbReference type="ARBA" id="ARBA00022840"/>
    </source>
</evidence>
<dbReference type="GO" id="GO:0009117">
    <property type="term" value="P:nucleotide metabolic process"/>
    <property type="evidence" value="ECO:0007669"/>
    <property type="project" value="UniProtKB-KW"/>
</dbReference>
<dbReference type="GO" id="GO:0051607">
    <property type="term" value="P:defense response to virus"/>
    <property type="evidence" value="ECO:0007669"/>
    <property type="project" value="UniProtKB-KW"/>
</dbReference>
<evidence type="ECO:0000259" key="12">
    <source>
        <dbReference type="Pfam" id="PF21654"/>
    </source>
</evidence>
<evidence type="ECO:0000313" key="14">
    <source>
        <dbReference type="EMBL" id="KGH12732.1"/>
    </source>
</evidence>
<evidence type="ECO:0000256" key="1">
    <source>
        <dbReference type="ARBA" id="ARBA00022679"/>
    </source>
</evidence>
<dbReference type="InterPro" id="IPR048446">
    <property type="entry name" value="DncV_C"/>
</dbReference>
<organism evidence="14 15">
    <name type="scientific">Comamonas thiooxydans</name>
    <dbReference type="NCBI Taxonomy" id="363952"/>
    <lineage>
        <taxon>Bacteria</taxon>
        <taxon>Pseudomonadati</taxon>
        <taxon>Pseudomonadota</taxon>
        <taxon>Betaproteobacteria</taxon>
        <taxon>Burkholderiales</taxon>
        <taxon>Comamonadaceae</taxon>
        <taxon>Comamonas</taxon>
    </lineage>
</organism>
<reference evidence="14 15" key="1">
    <citation type="submission" date="2013-09" db="EMBL/GenBank/DDBJ databases">
        <title>High correlation between genotypes and phenotypes of environmental bacteria Comamonas testosteroni strains.</title>
        <authorList>
            <person name="Liu L."/>
            <person name="Zhu W."/>
            <person name="Xia X."/>
            <person name="Xu B."/>
            <person name="Luo M."/>
            <person name="Wang G."/>
        </authorList>
    </citation>
    <scope>NUCLEOTIDE SEQUENCE [LARGE SCALE GENOMIC DNA]</scope>
    <source>
        <strain evidence="14 15">DF2</strain>
    </source>
</reference>
<feature type="domain" description="Cyclic GMP-AMP synthase C-terminal" evidence="13">
    <location>
        <begin position="232"/>
        <end position="357"/>
    </location>
</feature>
<feature type="domain" description="Cyclic GMP-AMP synthase DncV-like nucleotidyltransferase" evidence="12">
    <location>
        <begin position="62"/>
        <end position="154"/>
    </location>
</feature>
<keyword evidence="8" id="KW-0051">Antiviral defense</keyword>
<evidence type="ECO:0000256" key="10">
    <source>
        <dbReference type="ARBA" id="ARBA00044145"/>
    </source>
</evidence>
<dbReference type="InterPro" id="IPR047805">
    <property type="entry name" value="GAMP_synthase"/>
</dbReference>
<keyword evidence="2" id="KW-0548">Nucleotidyltransferase</keyword>
<protein>
    <recommendedName>
        <fullName evidence="10">Cyclic GMP-AMP synthase</fullName>
    </recommendedName>
</protein>
<dbReference type="AlphaFoldDB" id="A0A0E3BVB7"/>
<accession>A0A0E3BVB7</accession>